<reference evidence="1" key="1">
    <citation type="submission" date="2021-06" db="EMBL/GenBank/DDBJ databases">
        <authorList>
            <person name="Kallberg Y."/>
            <person name="Tangrot J."/>
            <person name="Rosling A."/>
        </authorList>
    </citation>
    <scope>NUCLEOTIDE SEQUENCE</scope>
    <source>
        <strain evidence="1">CL356</strain>
    </source>
</reference>
<keyword evidence="2" id="KW-1185">Reference proteome</keyword>
<accession>A0ACA9KW01</accession>
<protein>
    <submittedName>
        <fullName evidence="1">13872_t:CDS:1</fullName>
    </submittedName>
</protein>
<comment type="caution">
    <text evidence="1">The sequence shown here is derived from an EMBL/GenBank/DDBJ whole genome shotgun (WGS) entry which is preliminary data.</text>
</comment>
<evidence type="ECO:0000313" key="1">
    <source>
        <dbReference type="EMBL" id="CAG8496782.1"/>
    </source>
</evidence>
<sequence>MSTPIIEPLPSSNIIHISSGSHSCIARLVHSGLYSRQNIHKHVIRTYFDAHAAGNHHIVFVDSVVRYRLPLRLPSIPNFIPFFRASNCRLWSINNEISLRIITKLEFNEQNKVVRHEDVWSLKDLVESMPIIGWLYAEVARKAAGLMTNGIVMLIQELTKTWVE</sequence>
<dbReference type="Proteomes" id="UP000789525">
    <property type="component" value="Unassembled WGS sequence"/>
</dbReference>
<organism evidence="1 2">
    <name type="scientific">Acaulospora colombiana</name>
    <dbReference type="NCBI Taxonomy" id="27376"/>
    <lineage>
        <taxon>Eukaryota</taxon>
        <taxon>Fungi</taxon>
        <taxon>Fungi incertae sedis</taxon>
        <taxon>Mucoromycota</taxon>
        <taxon>Glomeromycotina</taxon>
        <taxon>Glomeromycetes</taxon>
        <taxon>Diversisporales</taxon>
        <taxon>Acaulosporaceae</taxon>
        <taxon>Acaulospora</taxon>
    </lineage>
</organism>
<name>A0ACA9KW01_9GLOM</name>
<evidence type="ECO:0000313" key="2">
    <source>
        <dbReference type="Proteomes" id="UP000789525"/>
    </source>
</evidence>
<dbReference type="EMBL" id="CAJVPT010003520">
    <property type="protein sequence ID" value="CAG8496782.1"/>
    <property type="molecule type" value="Genomic_DNA"/>
</dbReference>
<proteinExistence type="predicted"/>
<gene>
    <name evidence="1" type="ORF">ACOLOM_LOCUS2617</name>
</gene>